<dbReference type="AlphaFoldDB" id="A0A9W8Y064"/>
<accession>A0A9W8Y064</accession>
<keyword evidence="2" id="KW-1185">Reference proteome</keyword>
<organism evidence="1 2">
    <name type="scientific">Neocucurbitaria cava</name>
    <dbReference type="NCBI Taxonomy" id="798079"/>
    <lineage>
        <taxon>Eukaryota</taxon>
        <taxon>Fungi</taxon>
        <taxon>Dikarya</taxon>
        <taxon>Ascomycota</taxon>
        <taxon>Pezizomycotina</taxon>
        <taxon>Dothideomycetes</taxon>
        <taxon>Pleosporomycetidae</taxon>
        <taxon>Pleosporales</taxon>
        <taxon>Pleosporineae</taxon>
        <taxon>Cucurbitariaceae</taxon>
        <taxon>Neocucurbitaria</taxon>
    </lineage>
</organism>
<protein>
    <submittedName>
        <fullName evidence="1">Uncharacterized protein</fullName>
    </submittedName>
</protein>
<comment type="caution">
    <text evidence="1">The sequence shown here is derived from an EMBL/GenBank/DDBJ whole genome shotgun (WGS) entry which is preliminary data.</text>
</comment>
<dbReference type="Proteomes" id="UP001140560">
    <property type="component" value="Unassembled WGS sequence"/>
</dbReference>
<name>A0A9W8Y064_9PLEO</name>
<evidence type="ECO:0000313" key="1">
    <source>
        <dbReference type="EMBL" id="KAJ4364488.1"/>
    </source>
</evidence>
<dbReference type="OrthoDB" id="3658421at2759"/>
<evidence type="ECO:0000313" key="2">
    <source>
        <dbReference type="Proteomes" id="UP001140560"/>
    </source>
</evidence>
<gene>
    <name evidence="1" type="ORF">N0V83_009082</name>
</gene>
<sequence>MAAANLAPLPQPGLPIFPGFTAQKPCTFLMKGQDLWSNKASFLISHASPSGEAGAAFLEIREREKNQISFLTTGGGGDGDGREVMRIVKKCHSGWSKSKSGTEYHGLRGDGTEAWCLKLHSGWSGTDFAGHDIQVQNKILGQEKGILMDGNPVATMSRHEAWSHMARHDLIHVAPGMDILLALGVNWVRADKQKRDTQAVVALA</sequence>
<dbReference type="EMBL" id="JAPEUY010000017">
    <property type="protein sequence ID" value="KAJ4364488.1"/>
    <property type="molecule type" value="Genomic_DNA"/>
</dbReference>
<proteinExistence type="predicted"/>
<reference evidence="1" key="1">
    <citation type="submission" date="2022-10" db="EMBL/GenBank/DDBJ databases">
        <title>Tapping the CABI collections for fungal endophytes: first genome assemblies for Collariella, Neodidymelliopsis, Ascochyta clinopodiicola, Didymella pomorum, Didymosphaeria variabile, Neocosmospora piperis and Neocucurbitaria cava.</title>
        <authorList>
            <person name="Hill R."/>
        </authorList>
    </citation>
    <scope>NUCLEOTIDE SEQUENCE</scope>
    <source>
        <strain evidence="1">IMI 356814</strain>
    </source>
</reference>